<feature type="transmembrane region" description="Helical" evidence="2">
    <location>
        <begin position="543"/>
        <end position="567"/>
    </location>
</feature>
<gene>
    <name evidence="4" type="ORF">PA27867_3936</name>
</gene>
<keyword evidence="2" id="KW-0472">Membrane</keyword>
<protein>
    <recommendedName>
        <fullName evidence="3">Transglutaminase-like domain-containing protein</fullName>
    </recommendedName>
</protein>
<dbReference type="SUPFAM" id="SSF54001">
    <property type="entry name" value="Cysteine proteinases"/>
    <property type="match status" value="1"/>
</dbReference>
<dbReference type="Gene3D" id="3.10.620.30">
    <property type="match status" value="1"/>
</dbReference>
<feature type="region of interest" description="Disordered" evidence="1">
    <location>
        <begin position="239"/>
        <end position="263"/>
    </location>
</feature>
<accession>A0A1B1BQM3</accession>
<keyword evidence="5" id="KW-1185">Reference proteome</keyword>
<feature type="transmembrane region" description="Helical" evidence="2">
    <location>
        <begin position="151"/>
        <end position="171"/>
    </location>
</feature>
<dbReference type="Pfam" id="PF11992">
    <property type="entry name" value="TgpA_N"/>
    <property type="match status" value="1"/>
</dbReference>
<dbReference type="InterPro" id="IPR052901">
    <property type="entry name" value="Bact_TGase-like"/>
</dbReference>
<dbReference type="SMART" id="SM00460">
    <property type="entry name" value="TGc"/>
    <property type="match status" value="1"/>
</dbReference>
<evidence type="ECO:0000256" key="2">
    <source>
        <dbReference type="SAM" id="Phobius"/>
    </source>
</evidence>
<evidence type="ECO:0000256" key="1">
    <source>
        <dbReference type="SAM" id="MobiDB-lite"/>
    </source>
</evidence>
<proteinExistence type="predicted"/>
<feature type="compositionally biased region" description="Polar residues" evidence="1">
    <location>
        <begin position="502"/>
        <end position="523"/>
    </location>
</feature>
<keyword evidence="2" id="KW-0812">Transmembrane</keyword>
<evidence type="ECO:0000259" key="3">
    <source>
        <dbReference type="SMART" id="SM00460"/>
    </source>
</evidence>
<feature type="domain" description="Transglutaminase-like" evidence="3">
    <location>
        <begin position="412"/>
        <end position="487"/>
    </location>
</feature>
<organism evidence="4 5">
    <name type="scientific">Cryobacterium arcticum</name>
    <dbReference type="NCBI Taxonomy" id="670052"/>
    <lineage>
        <taxon>Bacteria</taxon>
        <taxon>Bacillati</taxon>
        <taxon>Actinomycetota</taxon>
        <taxon>Actinomycetes</taxon>
        <taxon>Micrococcales</taxon>
        <taxon>Microbacteriaceae</taxon>
        <taxon>Cryobacterium</taxon>
    </lineage>
</organism>
<sequence length="697" mass="73930">MIGGVLLLTLTLLFGRGSGVLWLIPTGDTVKRFQTLFTSGVMSIQEQGTPADATAGIVFLLATGAGLIAILMDVLAITLRWPAAAGVPVLVPVVAPGFLLDEGADVAALVVASAAFFVLLRVAARIHENGATHLAGPDQDAARQPLRSGPVWVSVAIASIGIGGALTLSAVTPPLTDGGSAGGSLGALSYGSGINPMIDLGRDLRQPKPRPALHYVTTADQPPYLKILTLDRFIETNWTARPDPPRQENTLDDIRKPDGVSADVPTSEMVTSVVIDRLDTSWLPAPTAPTRVDGLSGNWRWGDTARTISSLGSSTRGQEYTVTSLQLKPTVQQLRNSSTDYPAEALNNLELPTPRPEVVDQTARVLATGTTSNYDAAVAIQEYLRSDDFRYDTEAPVEEGFDGGGVDVIGRFLEVKRGYCVQFASAMAVMARVLGIPARVALGYGPGTRVPGTGQEKARYEISSDDLHTWPELYFVDIGWLPFEPTPGRGAVPDYARPDAVSSGSTPLSGQPTRGPSSSQANPTDELGGLVGPESQLQDSGSLSLLGLISALVAVILITPGVVRLLVRERRRHRIRSGRGGASAAWAEITDTALDHGIPVRDTDTPRKWADCLSISATAEASLHRLVVVEERDRYAPAGKDAGPGNPVLLADDVDRVVRAIRTGVNLRTRAMAVAMPASLWRAMKRRGREESSTLPG</sequence>
<reference evidence="4 5" key="1">
    <citation type="submission" date="2016-06" db="EMBL/GenBank/DDBJ databases">
        <title>Genome sequencing of Cryobacterium arcticum PAMC 27867.</title>
        <authorList>
            <person name="Lee J."/>
            <person name="Kim O.-S."/>
        </authorList>
    </citation>
    <scope>NUCLEOTIDE SEQUENCE [LARGE SCALE GENOMIC DNA]</scope>
    <source>
        <strain evidence="4 5">PAMC 27867</strain>
        <plasmid evidence="5">pp27867_1</plasmid>
    </source>
</reference>
<feature type="transmembrane region" description="Helical" evidence="2">
    <location>
        <begin position="79"/>
        <end position="100"/>
    </location>
</feature>
<keyword evidence="4" id="KW-0614">Plasmid</keyword>
<dbReference type="PANTHER" id="PTHR42736">
    <property type="entry name" value="PROTEIN-GLUTAMINE GAMMA-GLUTAMYLTRANSFERASE"/>
    <property type="match status" value="1"/>
</dbReference>
<feature type="transmembrane region" description="Helical" evidence="2">
    <location>
        <begin position="53"/>
        <end position="72"/>
    </location>
</feature>
<feature type="transmembrane region" description="Helical" evidence="2">
    <location>
        <begin position="106"/>
        <end position="124"/>
    </location>
</feature>
<dbReference type="Proteomes" id="UP000092582">
    <property type="component" value="Plasmid pP27867_1"/>
</dbReference>
<dbReference type="Pfam" id="PF01841">
    <property type="entry name" value="Transglut_core"/>
    <property type="match status" value="1"/>
</dbReference>
<dbReference type="InterPro" id="IPR021878">
    <property type="entry name" value="TgpA_N"/>
</dbReference>
<dbReference type="AlphaFoldDB" id="A0A1B1BQM3"/>
<dbReference type="InterPro" id="IPR038765">
    <property type="entry name" value="Papain-like_cys_pep_sf"/>
</dbReference>
<dbReference type="PATRIC" id="fig|670052.7.peg.4046"/>
<geneLocation type="plasmid" evidence="5">
    <name>pp27867_1</name>
</geneLocation>
<feature type="region of interest" description="Disordered" evidence="1">
    <location>
        <begin position="491"/>
        <end position="535"/>
    </location>
</feature>
<evidence type="ECO:0000313" key="5">
    <source>
        <dbReference type="Proteomes" id="UP000092582"/>
    </source>
</evidence>
<dbReference type="EMBL" id="CP016283">
    <property type="protein sequence ID" value="ANP74845.1"/>
    <property type="molecule type" value="Genomic_DNA"/>
</dbReference>
<dbReference type="PANTHER" id="PTHR42736:SF1">
    <property type="entry name" value="PROTEIN-GLUTAMINE GAMMA-GLUTAMYLTRANSFERASE"/>
    <property type="match status" value="1"/>
</dbReference>
<evidence type="ECO:0000313" key="4">
    <source>
        <dbReference type="EMBL" id="ANP74845.1"/>
    </source>
</evidence>
<dbReference type="InterPro" id="IPR002931">
    <property type="entry name" value="Transglutaminase-like"/>
</dbReference>
<name>A0A1B1BQM3_9MICO</name>
<dbReference type="KEGG" id="cart:PA27867_3936"/>
<keyword evidence="2" id="KW-1133">Transmembrane helix</keyword>